<gene>
    <name evidence="3" type="ORF">NA57DRAFT_70512</name>
</gene>
<reference evidence="3" key="1">
    <citation type="journal article" date="2020" name="Stud. Mycol.">
        <title>101 Dothideomycetes genomes: a test case for predicting lifestyles and emergence of pathogens.</title>
        <authorList>
            <person name="Haridas S."/>
            <person name="Albert R."/>
            <person name="Binder M."/>
            <person name="Bloem J."/>
            <person name="Labutti K."/>
            <person name="Salamov A."/>
            <person name="Andreopoulos B."/>
            <person name="Baker S."/>
            <person name="Barry K."/>
            <person name="Bills G."/>
            <person name="Bluhm B."/>
            <person name="Cannon C."/>
            <person name="Castanera R."/>
            <person name="Culley D."/>
            <person name="Daum C."/>
            <person name="Ezra D."/>
            <person name="Gonzalez J."/>
            <person name="Henrissat B."/>
            <person name="Kuo A."/>
            <person name="Liang C."/>
            <person name="Lipzen A."/>
            <person name="Lutzoni F."/>
            <person name="Magnuson J."/>
            <person name="Mondo S."/>
            <person name="Nolan M."/>
            <person name="Ohm R."/>
            <person name="Pangilinan J."/>
            <person name="Park H.-J."/>
            <person name="Ramirez L."/>
            <person name="Alfaro M."/>
            <person name="Sun H."/>
            <person name="Tritt A."/>
            <person name="Yoshinaga Y."/>
            <person name="Zwiers L.-H."/>
            <person name="Turgeon B."/>
            <person name="Goodwin S."/>
            <person name="Spatafora J."/>
            <person name="Crous P."/>
            <person name="Grigoriev I."/>
        </authorList>
    </citation>
    <scope>NUCLEOTIDE SEQUENCE</scope>
    <source>
        <strain evidence="3">CBS 133067</strain>
    </source>
</reference>
<feature type="region of interest" description="Disordered" evidence="2">
    <location>
        <begin position="199"/>
        <end position="232"/>
    </location>
</feature>
<proteinExistence type="predicted"/>
<dbReference type="Proteomes" id="UP000799772">
    <property type="component" value="Unassembled WGS sequence"/>
</dbReference>
<sequence>MGNPASLLSLLSPLDNESIAKAQHDNPYPPLPPKEANYIQVRAYLFNILTERSHGLATSCPTAIREFINAWYEPGLSLRTIQQDKLEDLCKKAIVKNPMTEHGKQMKVASRASSYVVFDAIYQRRYCEPTKYEKKRAELKEKMRDLEDEMKLRDVYEREKDHYETVLKEYRKTHPKHKKLHKLAEKFRQKQSKLKRTFGGSTVKYSPTGKENLTSEMSQDEKPFCRDPPPYGKKVDTCPGGWIWSDEQAD</sequence>
<organism evidence="3 4">
    <name type="scientific">Rhizodiscina lignyota</name>
    <dbReference type="NCBI Taxonomy" id="1504668"/>
    <lineage>
        <taxon>Eukaryota</taxon>
        <taxon>Fungi</taxon>
        <taxon>Dikarya</taxon>
        <taxon>Ascomycota</taxon>
        <taxon>Pezizomycotina</taxon>
        <taxon>Dothideomycetes</taxon>
        <taxon>Pleosporomycetidae</taxon>
        <taxon>Aulographales</taxon>
        <taxon>Rhizodiscinaceae</taxon>
        <taxon>Rhizodiscina</taxon>
    </lineage>
</organism>
<feature type="compositionally biased region" description="Polar residues" evidence="2">
    <location>
        <begin position="199"/>
        <end position="217"/>
    </location>
</feature>
<evidence type="ECO:0000313" key="3">
    <source>
        <dbReference type="EMBL" id="KAF2104300.1"/>
    </source>
</evidence>
<evidence type="ECO:0000313" key="4">
    <source>
        <dbReference type="Proteomes" id="UP000799772"/>
    </source>
</evidence>
<comment type="caution">
    <text evidence="3">The sequence shown here is derived from an EMBL/GenBank/DDBJ whole genome shotgun (WGS) entry which is preliminary data.</text>
</comment>
<evidence type="ECO:0000256" key="1">
    <source>
        <dbReference type="SAM" id="Coils"/>
    </source>
</evidence>
<dbReference type="OrthoDB" id="3801550at2759"/>
<keyword evidence="4" id="KW-1185">Reference proteome</keyword>
<dbReference type="AlphaFoldDB" id="A0A9P4IMK4"/>
<name>A0A9P4IMK4_9PEZI</name>
<keyword evidence="1" id="KW-0175">Coiled coil</keyword>
<accession>A0A9P4IMK4</accession>
<feature type="coiled-coil region" evidence="1">
    <location>
        <begin position="129"/>
        <end position="173"/>
    </location>
</feature>
<dbReference type="EMBL" id="ML978121">
    <property type="protein sequence ID" value="KAF2104300.1"/>
    <property type="molecule type" value="Genomic_DNA"/>
</dbReference>
<protein>
    <submittedName>
        <fullName evidence="3">Uncharacterized protein</fullName>
    </submittedName>
</protein>
<evidence type="ECO:0000256" key="2">
    <source>
        <dbReference type="SAM" id="MobiDB-lite"/>
    </source>
</evidence>